<dbReference type="Proteomes" id="UP000054564">
    <property type="component" value="Unassembled WGS sequence"/>
</dbReference>
<reference evidence="3" key="1">
    <citation type="submission" date="2014-03" db="EMBL/GenBank/DDBJ databases">
        <title>The Genome Sequence of Puccinia striiformis f. sp. tritici PST-78.</title>
        <authorList>
            <consortium name="The Broad Institute Genome Sequencing Platform"/>
            <person name="Cuomo C."/>
            <person name="Hulbert S."/>
            <person name="Chen X."/>
            <person name="Walker B."/>
            <person name="Young S.K."/>
            <person name="Zeng Q."/>
            <person name="Gargeya S."/>
            <person name="Fitzgerald M."/>
            <person name="Haas B."/>
            <person name="Abouelleil A."/>
            <person name="Alvarado L."/>
            <person name="Arachchi H.M."/>
            <person name="Berlin A.M."/>
            <person name="Chapman S.B."/>
            <person name="Goldberg J."/>
            <person name="Griggs A."/>
            <person name="Gujja S."/>
            <person name="Hansen M."/>
            <person name="Howarth C."/>
            <person name="Imamovic A."/>
            <person name="Larimer J."/>
            <person name="McCowan C."/>
            <person name="Montmayeur A."/>
            <person name="Murphy C."/>
            <person name="Neiman D."/>
            <person name="Pearson M."/>
            <person name="Priest M."/>
            <person name="Roberts A."/>
            <person name="Saif S."/>
            <person name="Shea T."/>
            <person name="Sisk P."/>
            <person name="Sykes S."/>
            <person name="Wortman J."/>
            <person name="Nusbaum C."/>
            <person name="Birren B."/>
        </authorList>
    </citation>
    <scope>NUCLEOTIDE SEQUENCE [LARGE SCALE GENOMIC DNA]</scope>
    <source>
        <strain evidence="3">race PST-78</strain>
    </source>
</reference>
<sequence>MIGVPTLSSAAFIKSTVLPSLAILHNPPSGSKNGRTFKSFTPNKPKQGPSHPSVDPAKDTFTNDISDTEMTPVDLPSSERNGKGKERSNPGGNDSDSYDSDSPIVNRSSSPSSKVRPRASVLQGAAKRLKTS</sequence>
<name>A0A0L0UPJ6_9BASI</name>
<accession>A0A0L0UPJ6</accession>
<organism evidence="2 3">
    <name type="scientific">Puccinia striiformis f. sp. tritici PST-78</name>
    <dbReference type="NCBI Taxonomy" id="1165861"/>
    <lineage>
        <taxon>Eukaryota</taxon>
        <taxon>Fungi</taxon>
        <taxon>Dikarya</taxon>
        <taxon>Basidiomycota</taxon>
        <taxon>Pucciniomycotina</taxon>
        <taxon>Pucciniomycetes</taxon>
        <taxon>Pucciniales</taxon>
        <taxon>Pucciniaceae</taxon>
        <taxon>Puccinia</taxon>
    </lineage>
</organism>
<proteinExistence type="predicted"/>
<evidence type="ECO:0000313" key="2">
    <source>
        <dbReference type="EMBL" id="KNE88724.1"/>
    </source>
</evidence>
<dbReference type="EMBL" id="AJIL01001027">
    <property type="protein sequence ID" value="KNE88724.1"/>
    <property type="molecule type" value="Genomic_DNA"/>
</dbReference>
<evidence type="ECO:0000256" key="1">
    <source>
        <dbReference type="SAM" id="MobiDB-lite"/>
    </source>
</evidence>
<evidence type="ECO:0000313" key="3">
    <source>
        <dbReference type="Proteomes" id="UP000054564"/>
    </source>
</evidence>
<feature type="compositionally biased region" description="Low complexity" evidence="1">
    <location>
        <begin position="100"/>
        <end position="121"/>
    </location>
</feature>
<keyword evidence="3" id="KW-1185">Reference proteome</keyword>
<comment type="caution">
    <text evidence="2">The sequence shown here is derived from an EMBL/GenBank/DDBJ whole genome shotgun (WGS) entry which is preliminary data.</text>
</comment>
<feature type="compositionally biased region" description="Polar residues" evidence="1">
    <location>
        <begin position="60"/>
        <end position="69"/>
    </location>
</feature>
<dbReference type="AlphaFoldDB" id="A0A0L0UPJ6"/>
<gene>
    <name evidence="2" type="ORF">PSTG_17858</name>
</gene>
<protein>
    <submittedName>
        <fullName evidence="2">Uncharacterized protein</fullName>
    </submittedName>
</protein>
<feature type="region of interest" description="Disordered" evidence="1">
    <location>
        <begin position="22"/>
        <end position="132"/>
    </location>
</feature>
<feature type="compositionally biased region" description="Polar residues" evidence="1">
    <location>
        <begin position="28"/>
        <end position="44"/>
    </location>
</feature>